<proteinExistence type="predicted"/>
<evidence type="ECO:0000313" key="3">
    <source>
        <dbReference type="Proteomes" id="UP000179179"/>
    </source>
</evidence>
<dbReference type="RefSeq" id="XP_022393114.1">
    <property type="nucleotide sequence ID" value="XM_022530640.1"/>
</dbReference>
<reference evidence="2 3" key="1">
    <citation type="journal article" date="2016" name="Genome Biol. Evol.">
        <title>Draft genome sequence of an aflatoxigenic Aspergillus species, A. bombycis.</title>
        <authorList>
            <person name="Moore G.G."/>
            <person name="Mack B.M."/>
            <person name="Beltz S.B."/>
            <person name="Gilbert M.K."/>
        </authorList>
    </citation>
    <scope>NUCLEOTIDE SEQUENCE [LARGE SCALE GENOMIC DNA]</scope>
    <source>
        <strain evidence="3">NRRL 26010</strain>
    </source>
</reference>
<keyword evidence="1" id="KW-0732">Signal</keyword>
<feature type="signal peptide" evidence="1">
    <location>
        <begin position="1"/>
        <end position="25"/>
    </location>
</feature>
<evidence type="ECO:0000256" key="1">
    <source>
        <dbReference type="SAM" id="SignalP"/>
    </source>
</evidence>
<accession>A0A1F8ACK2</accession>
<dbReference type="OrthoDB" id="4416978at2759"/>
<comment type="caution">
    <text evidence="2">The sequence shown here is derived from an EMBL/GenBank/DDBJ whole genome shotgun (WGS) entry which is preliminary data.</text>
</comment>
<dbReference type="GO" id="GO:0005576">
    <property type="term" value="C:extracellular region"/>
    <property type="evidence" value="ECO:0007669"/>
    <property type="project" value="TreeGrafter"/>
</dbReference>
<sequence>MLQGFYVTLIIFLGMMGHLGSLLEAKDAATIVQGMQDLSLKTHIVRQSLDDFDGSFIKALLLARDVYEVSKAAEVSRKSFEDAEPLSQDDVPNIVENYHAVRQSIDDALNAVPAKINSIDSLGVRMFATGLLRNFAADRTAYEKASKAKIPVDNHTSIQGPIDSLANSFDTALSLFL</sequence>
<organism evidence="2 3">
    <name type="scientific">Aspergillus bombycis</name>
    <dbReference type="NCBI Taxonomy" id="109264"/>
    <lineage>
        <taxon>Eukaryota</taxon>
        <taxon>Fungi</taxon>
        <taxon>Dikarya</taxon>
        <taxon>Ascomycota</taxon>
        <taxon>Pezizomycotina</taxon>
        <taxon>Eurotiomycetes</taxon>
        <taxon>Eurotiomycetidae</taxon>
        <taxon>Eurotiales</taxon>
        <taxon>Aspergillaceae</taxon>
        <taxon>Aspergillus</taxon>
    </lineage>
</organism>
<dbReference type="PANTHER" id="PTHR38123">
    <property type="entry name" value="CELL WALL SERINE-THREONINE-RICH GALACTOMANNOPROTEIN MP1 (AFU_ORTHOLOGUE AFUA_4G03240)"/>
    <property type="match status" value="1"/>
</dbReference>
<evidence type="ECO:0000313" key="2">
    <source>
        <dbReference type="EMBL" id="OGM49397.1"/>
    </source>
</evidence>
<feature type="chain" id="PRO_5009534735" description="Hydrophobic surface binding protein A-domain-containing protein" evidence="1">
    <location>
        <begin position="26"/>
        <end position="177"/>
    </location>
</feature>
<dbReference type="AlphaFoldDB" id="A0A1F8ACK2"/>
<gene>
    <name evidence="2" type="ORF">ABOM_003510</name>
</gene>
<dbReference type="Pfam" id="PF12296">
    <property type="entry name" value="HsbA"/>
    <property type="match status" value="1"/>
</dbReference>
<evidence type="ECO:0008006" key="4">
    <source>
        <dbReference type="Google" id="ProtNLM"/>
    </source>
</evidence>
<keyword evidence="3" id="KW-1185">Reference proteome</keyword>
<name>A0A1F8ACK2_9EURO</name>
<dbReference type="EMBL" id="LYCR01000009">
    <property type="protein sequence ID" value="OGM49397.1"/>
    <property type="molecule type" value="Genomic_DNA"/>
</dbReference>
<protein>
    <recommendedName>
        <fullName evidence="4">Hydrophobic surface binding protein A-domain-containing protein</fullName>
    </recommendedName>
</protein>
<dbReference type="GeneID" id="34446900"/>
<dbReference type="Proteomes" id="UP000179179">
    <property type="component" value="Unassembled WGS sequence"/>
</dbReference>
<dbReference type="PANTHER" id="PTHR38123:SF3">
    <property type="entry name" value="ANTIGENIC CELL WALL GALACTOMANNOPROTEIN"/>
    <property type="match status" value="1"/>
</dbReference>
<dbReference type="InterPro" id="IPR021054">
    <property type="entry name" value="Cell_wall_mannoprotein_1"/>
</dbReference>